<organism evidence="1">
    <name type="scientific">viral metagenome</name>
    <dbReference type="NCBI Taxonomy" id="1070528"/>
    <lineage>
        <taxon>unclassified sequences</taxon>
        <taxon>metagenomes</taxon>
        <taxon>organismal metagenomes</taxon>
    </lineage>
</organism>
<dbReference type="AlphaFoldDB" id="A0A6C0CIW1"/>
<proteinExistence type="predicted"/>
<dbReference type="EMBL" id="MN739423">
    <property type="protein sequence ID" value="QHT04107.1"/>
    <property type="molecule type" value="Genomic_DNA"/>
</dbReference>
<name>A0A6C0CIW1_9ZZZZ</name>
<protein>
    <submittedName>
        <fullName evidence="1">Uncharacterized protein</fullName>
    </submittedName>
</protein>
<evidence type="ECO:0000313" key="1">
    <source>
        <dbReference type="EMBL" id="QHT04107.1"/>
    </source>
</evidence>
<accession>A0A6C0CIW1</accession>
<sequence>MFGFTLKLVVCDYVNQKMHYQVLYLETKYDVFDKDLIKLKKPNSKNSYPRMLIDSKKIEKNIDKDSIYKVYFDRDDLHVQKHKTKELFYDYVFEKIYMELNENEINEYSEIKFDENYFNSKSTSIHSEFTIDLNIHIRHSIKYKLKKLN</sequence>
<reference evidence="1" key="1">
    <citation type="journal article" date="2020" name="Nature">
        <title>Giant virus diversity and host interactions through global metagenomics.</title>
        <authorList>
            <person name="Schulz F."/>
            <person name="Roux S."/>
            <person name="Paez-Espino D."/>
            <person name="Jungbluth S."/>
            <person name="Walsh D.A."/>
            <person name="Denef V.J."/>
            <person name="McMahon K.D."/>
            <person name="Konstantinidis K.T."/>
            <person name="Eloe-Fadrosh E.A."/>
            <person name="Kyrpides N.C."/>
            <person name="Woyke T."/>
        </authorList>
    </citation>
    <scope>NUCLEOTIDE SEQUENCE</scope>
    <source>
        <strain evidence="1">GVMAG-M-3300021185-45</strain>
    </source>
</reference>